<proteinExistence type="predicted"/>
<accession>A0ABR9R2Q2</accession>
<dbReference type="EMBL" id="JADCKC010000002">
    <property type="protein sequence ID" value="MBE5037436.1"/>
    <property type="molecule type" value="Genomic_DNA"/>
</dbReference>
<comment type="caution">
    <text evidence="4">The sequence shown here is derived from an EMBL/GenBank/DDBJ whole genome shotgun (WGS) entry which is preliminary data.</text>
</comment>
<dbReference type="Gene3D" id="3.40.50.2300">
    <property type="match status" value="2"/>
</dbReference>
<dbReference type="Pfam" id="PF02608">
    <property type="entry name" value="Bmp"/>
    <property type="match status" value="1"/>
</dbReference>
<evidence type="ECO:0000256" key="1">
    <source>
        <dbReference type="ARBA" id="ARBA00022729"/>
    </source>
</evidence>
<dbReference type="PANTHER" id="PTHR43208:SF1">
    <property type="entry name" value="ABC TRANSPORTER SUBSTRATE-BINDING PROTEIN"/>
    <property type="match status" value="1"/>
</dbReference>
<dbReference type="CDD" id="cd19963">
    <property type="entry name" value="PBP1_BMP-like"/>
    <property type="match status" value="1"/>
</dbReference>
<dbReference type="Proteomes" id="UP000768567">
    <property type="component" value="Unassembled WGS sequence"/>
</dbReference>
<evidence type="ECO:0000256" key="2">
    <source>
        <dbReference type="SAM" id="SignalP"/>
    </source>
</evidence>
<evidence type="ECO:0000313" key="4">
    <source>
        <dbReference type="EMBL" id="MBE5037436.1"/>
    </source>
</evidence>
<keyword evidence="1 2" id="KW-0732">Signal</keyword>
<evidence type="ECO:0000313" key="5">
    <source>
        <dbReference type="Proteomes" id="UP000768567"/>
    </source>
</evidence>
<name>A0ABR9R2Q2_9FIRM</name>
<organism evidence="4 5">
    <name type="scientific">Gemmiger gallinarum</name>
    <dbReference type="NCBI Taxonomy" id="2779354"/>
    <lineage>
        <taxon>Bacteria</taxon>
        <taxon>Bacillati</taxon>
        <taxon>Bacillota</taxon>
        <taxon>Clostridia</taxon>
        <taxon>Eubacteriales</taxon>
        <taxon>Gemmiger</taxon>
    </lineage>
</organism>
<reference evidence="4 5" key="1">
    <citation type="submission" date="2020-10" db="EMBL/GenBank/DDBJ databases">
        <title>ChiBAC.</title>
        <authorList>
            <person name="Zenner C."/>
            <person name="Hitch T.C.A."/>
            <person name="Clavel T."/>
        </authorList>
    </citation>
    <scope>NUCLEOTIDE SEQUENCE [LARGE SCALE GENOMIC DNA]</scope>
    <source>
        <strain evidence="4 5">DSM 109015</strain>
    </source>
</reference>
<dbReference type="InterPro" id="IPR052910">
    <property type="entry name" value="ABC-Purine-Binding"/>
</dbReference>
<dbReference type="PROSITE" id="PS51257">
    <property type="entry name" value="PROKAR_LIPOPROTEIN"/>
    <property type="match status" value="1"/>
</dbReference>
<feature type="signal peptide" evidence="2">
    <location>
        <begin position="1"/>
        <end position="18"/>
    </location>
</feature>
<evidence type="ECO:0000259" key="3">
    <source>
        <dbReference type="Pfam" id="PF02608"/>
    </source>
</evidence>
<gene>
    <name evidence="4" type="ORF">INF35_06540</name>
</gene>
<dbReference type="RefSeq" id="WP_193500782.1">
    <property type="nucleotide sequence ID" value="NZ_JADCKC010000002.1"/>
</dbReference>
<dbReference type="PANTHER" id="PTHR43208">
    <property type="entry name" value="ABC TRANSPORTER SUBSTRATE-BINDING PROTEIN"/>
    <property type="match status" value="1"/>
</dbReference>
<keyword evidence="5" id="KW-1185">Reference proteome</keyword>
<feature type="domain" description="ABC transporter substrate-binding protein PnrA-like" evidence="3">
    <location>
        <begin position="59"/>
        <end position="339"/>
    </location>
</feature>
<sequence length="438" mass="46106">MKKVLGILMAAVMAFSLAACGSTGSESTGSTSEGSQTAEAASTSDIKIGAILVGDETEGYSAAHINGIKEALSNLGLTEDNVIWKYKVAEDSACMDAAEDLVGQGCDIIFANSYGHQTYMVEAAEKYPDVTFVSMTGDFAALTGLDNFKNAFTKIYESRYVSGVVAGMKLQELVESGELTTETQPDSFDADGNIKIGYVGAYNYAEVVSGYTAFFLGVRSVMPNVVMEVMYTNSWFDIDKEGAAAEALIANGCVIIGQHADSTGAPAATEKMLGTGRICYSIGYNIDMLDTAPNAALTSATNVWGVYYTEAIQAAMNGEEVPVDWAKGYEDGAVAITTLGSSCAEGTAEKVAEVEAALKDGSLKVFDTSTFTVDGQTVTSAPIDLTFYDYSTGSPVALYQGETKEAITDGSFSESTLRSAPYFALRIDGITEDAEPVA</sequence>
<feature type="chain" id="PRO_5046935116" evidence="2">
    <location>
        <begin position="19"/>
        <end position="438"/>
    </location>
</feature>
<dbReference type="InterPro" id="IPR003760">
    <property type="entry name" value="PnrA-like"/>
</dbReference>
<protein>
    <submittedName>
        <fullName evidence="4">BMP family ABC transporter substrate-binding protein</fullName>
    </submittedName>
</protein>